<dbReference type="EMBL" id="CP002467">
    <property type="protein sequence ID" value="ADV82060.1"/>
    <property type="molecule type" value="Genomic_DNA"/>
</dbReference>
<dbReference type="KEGG" id="tsa:AciPR4_1235"/>
<dbReference type="GO" id="GO:0016740">
    <property type="term" value="F:transferase activity"/>
    <property type="evidence" value="ECO:0007669"/>
    <property type="project" value="UniProtKB-KW"/>
</dbReference>
<sequence length="251" mass="27847">MFESHCAGLVMAGGRSSRMRRICATHKSLRTVEGVPLIEWNISSLLFHGIRNIFVAVNAREIELSEWIRGYGTDLAHSAGARLTTIVEDVPLGTIGAVTRLPSEIDPVLVVNVDNLTDLPLARMVEFHIGRGAAATIATHAEPFKIPFGRLETKQDDVTAYEEKPDIFVQISSGTCVFSRRAIDSMALKSRTDVPDLIRTLIASRERVAAFRHNSRWIDVNDEEALGRAHVLLEDRGDLWPGAEFRRNAHA</sequence>
<accession>E8UYH2</accession>
<dbReference type="Gene3D" id="3.90.550.10">
    <property type="entry name" value="Spore Coat Polysaccharide Biosynthesis Protein SpsA, Chain A"/>
    <property type="match status" value="1"/>
</dbReference>
<keyword evidence="2" id="KW-0808">Transferase</keyword>
<dbReference type="Pfam" id="PF00483">
    <property type="entry name" value="NTP_transferase"/>
    <property type="match status" value="1"/>
</dbReference>
<dbReference type="RefSeq" id="WP_013567793.1">
    <property type="nucleotide sequence ID" value="NC_014963.1"/>
</dbReference>
<gene>
    <name evidence="2" type="ordered locus">AciPR4_1235</name>
</gene>
<proteinExistence type="predicted"/>
<dbReference type="InterPro" id="IPR029044">
    <property type="entry name" value="Nucleotide-diphossugar_trans"/>
</dbReference>
<dbReference type="InterPro" id="IPR050486">
    <property type="entry name" value="Mannose-1P_guanyltransferase"/>
</dbReference>
<organism evidence="2 3">
    <name type="scientific">Terriglobus saanensis (strain ATCC BAA-1853 / DSM 23119 / SP1PR4)</name>
    <dbReference type="NCBI Taxonomy" id="401053"/>
    <lineage>
        <taxon>Bacteria</taxon>
        <taxon>Pseudomonadati</taxon>
        <taxon>Acidobacteriota</taxon>
        <taxon>Terriglobia</taxon>
        <taxon>Terriglobales</taxon>
        <taxon>Acidobacteriaceae</taxon>
        <taxon>Terriglobus</taxon>
    </lineage>
</organism>
<name>E8UYH2_TERSS</name>
<dbReference type="PANTHER" id="PTHR22572">
    <property type="entry name" value="SUGAR-1-PHOSPHATE GUANYL TRANSFERASE"/>
    <property type="match status" value="1"/>
</dbReference>
<dbReference type="SUPFAM" id="SSF53448">
    <property type="entry name" value="Nucleotide-diphospho-sugar transferases"/>
    <property type="match status" value="1"/>
</dbReference>
<reference evidence="2 3" key="1">
    <citation type="journal article" date="2012" name="Stand. Genomic Sci.">
        <title>Complete genome sequence of Terriglobus saanensis type strain SP1PR4(T), an Acidobacteria from tundra soil.</title>
        <authorList>
            <person name="Rawat S.R."/>
            <person name="Mannisto M.K."/>
            <person name="Starovoytov V."/>
            <person name="Goodwin L."/>
            <person name="Nolan M."/>
            <person name="Hauser L."/>
            <person name="Land M."/>
            <person name="Davenport K.W."/>
            <person name="Woyke T."/>
            <person name="Haggblom M.M."/>
        </authorList>
    </citation>
    <scope>NUCLEOTIDE SEQUENCE</scope>
    <source>
        <strain evidence="3">ATCC BAA-1853 / DSM 23119 / SP1PR4</strain>
    </source>
</reference>
<dbReference type="Proteomes" id="UP000006844">
    <property type="component" value="Chromosome"/>
</dbReference>
<dbReference type="STRING" id="401053.AciPR4_1235"/>
<dbReference type="AlphaFoldDB" id="E8UYH2"/>
<dbReference type="eggNOG" id="COG1208">
    <property type="taxonomic scope" value="Bacteria"/>
</dbReference>
<evidence type="ECO:0000259" key="1">
    <source>
        <dbReference type="Pfam" id="PF00483"/>
    </source>
</evidence>
<protein>
    <submittedName>
        <fullName evidence="2">Nucleotidyl transferase</fullName>
    </submittedName>
</protein>
<evidence type="ECO:0000313" key="3">
    <source>
        <dbReference type="Proteomes" id="UP000006844"/>
    </source>
</evidence>
<dbReference type="InterPro" id="IPR005835">
    <property type="entry name" value="NTP_transferase_dom"/>
</dbReference>
<keyword evidence="3" id="KW-1185">Reference proteome</keyword>
<dbReference type="HOGENOM" id="CLU_029499_2_0_0"/>
<evidence type="ECO:0000313" key="2">
    <source>
        <dbReference type="EMBL" id="ADV82060.1"/>
    </source>
</evidence>
<feature type="domain" description="Nucleotidyl transferase" evidence="1">
    <location>
        <begin position="8"/>
        <end position="234"/>
    </location>
</feature>
<dbReference type="OrthoDB" id="9813880at2"/>